<reference evidence="2 3" key="1">
    <citation type="journal article" date="2019" name="Int. J. Syst. Evol. Microbiol.">
        <title>The Global Catalogue of Microorganisms (GCM) 10K type strain sequencing project: providing services to taxonomists for standard genome sequencing and annotation.</title>
        <authorList>
            <consortium name="The Broad Institute Genomics Platform"/>
            <consortium name="The Broad Institute Genome Sequencing Center for Infectious Disease"/>
            <person name="Wu L."/>
            <person name="Ma J."/>
        </authorList>
    </citation>
    <scope>NUCLEOTIDE SEQUENCE [LARGE SCALE GENOMIC DNA]</scope>
    <source>
        <strain evidence="2 3">JCM 4788</strain>
    </source>
</reference>
<feature type="compositionally biased region" description="Basic and acidic residues" evidence="1">
    <location>
        <begin position="622"/>
        <end position="634"/>
    </location>
</feature>
<feature type="region of interest" description="Disordered" evidence="1">
    <location>
        <begin position="622"/>
        <end position="663"/>
    </location>
</feature>
<feature type="region of interest" description="Disordered" evidence="1">
    <location>
        <begin position="351"/>
        <end position="405"/>
    </location>
</feature>
<feature type="compositionally biased region" description="Pro residues" evidence="1">
    <location>
        <begin position="369"/>
        <end position="381"/>
    </location>
</feature>
<evidence type="ECO:0000313" key="3">
    <source>
        <dbReference type="Proteomes" id="UP001500879"/>
    </source>
</evidence>
<evidence type="ECO:0000256" key="1">
    <source>
        <dbReference type="SAM" id="MobiDB-lite"/>
    </source>
</evidence>
<accession>A0ABN0YPX8</accession>
<comment type="caution">
    <text evidence="2">The sequence shown here is derived from an EMBL/GenBank/DDBJ whole genome shotgun (WGS) entry which is preliminary data.</text>
</comment>
<gene>
    <name evidence="2" type="ORF">GCM10010357_26860</name>
</gene>
<organism evidence="2 3">
    <name type="scientific">Streptomyces luteireticuli</name>
    <dbReference type="NCBI Taxonomy" id="173858"/>
    <lineage>
        <taxon>Bacteria</taxon>
        <taxon>Bacillati</taxon>
        <taxon>Actinomycetota</taxon>
        <taxon>Actinomycetes</taxon>
        <taxon>Kitasatosporales</taxon>
        <taxon>Streptomycetaceae</taxon>
        <taxon>Streptomyces</taxon>
    </lineage>
</organism>
<proteinExistence type="predicted"/>
<protein>
    <submittedName>
        <fullName evidence="2">Uncharacterized protein</fullName>
    </submittedName>
</protein>
<feature type="compositionally biased region" description="Polar residues" evidence="1">
    <location>
        <begin position="782"/>
        <end position="799"/>
    </location>
</feature>
<keyword evidence="3" id="KW-1185">Reference proteome</keyword>
<feature type="region of interest" description="Disordered" evidence="1">
    <location>
        <begin position="780"/>
        <end position="804"/>
    </location>
</feature>
<dbReference type="Proteomes" id="UP001500879">
    <property type="component" value="Unassembled WGS sequence"/>
</dbReference>
<dbReference type="EMBL" id="BAAABX010000027">
    <property type="protein sequence ID" value="GAA0404490.1"/>
    <property type="molecule type" value="Genomic_DNA"/>
</dbReference>
<sequence>MRSSSAVDTRLVQTAVIGHKNSDQPIILPMDPDDLARHRRRHPKYTYWCGIQLDGCGRELADRLCRDGRVCHFAHHPDPDGTRPVCQRSANGEDSADHLFIKQGVTRWLGKQQLRGKTTIRDLGQGPGGAVDIHLPDRRHRLRFQMNGLDIPTWRRVDEELGEDADTVDWIFNHDGPVTREMLGRYGYSLRVRLETHGAERRVHIGAEHPDRAIDWTPLEECTISPGGLLTPAVESIRISAARPRPKPAGFLLQGSVAFTPDTASLVPDASPFAAAGRHLLMADVKPTDSRTVRALLSLPADAPVPAGNHVYRCTGAVRMLVTDPSRSSGAEWAIEANAFVRLNAHEAQRTGLWTPPPADQVAASDTPSPAPLPVAEPAQPPKQRQQPSPARPAPEPTTKRDRTDIVVAVRDALIRDAQLRARPTWETLARVADLGLDRLNDSDRRDLLIDVDRPLADDKPILSALVHSEGGGPLPYLASVLYALGLGRPESDAALKRWCAREIDRAHAAHGVPSRALPPRLPLQAPGEAWAPQRTAAVKNHQPTSSERLRTLIAHGERLLPDAQGKRSRLKSAIKDAQKWLRLRNSLRVTRQERLNGGASPSANHVEEALYRAIQAVERSQEQKRQTYIRESEAPAAPTRATKAGPPSPQQQRPTGVPVAPSELRRLLTETAVRGETATWEQLIGGERALTHDHPESIRWESLVNAEGQVTGDVPLLSSLVTDTGGGPVPYFRQILLALGFEVPETKQRLEEAWCREQVRCHAAHSTPRQAMPPSLLSKAWTKSTSLSKPQSATGTSPETERLTSEQIGELGARIKGFLAQTAMAGATITWSTIRHRLGDSLPWLPPEDQGELLVRADEATPADEPLLSALIVVGDHVMHPLYRHVAFSLEREVPESDEELQQRWAMDVLKLHALWRHR</sequence>
<name>A0ABN0YPX8_9ACTN</name>
<evidence type="ECO:0000313" key="2">
    <source>
        <dbReference type="EMBL" id="GAA0404490.1"/>
    </source>
</evidence>